<gene>
    <name evidence="2" type="ORF">NDU88_003359</name>
</gene>
<comment type="caution">
    <text evidence="2">The sequence shown here is derived from an EMBL/GenBank/DDBJ whole genome shotgun (WGS) entry which is preliminary data.</text>
</comment>
<sequence length="249" mass="27274">MAPKTARNSGGVRDKEIEKEPKTLDWAKDSGDKFYSLMEEADLSSGEHSLSESGSSISSETGNISSSNEPTVRQLQRQRKCTKIRPGSQEGTEFSTSSGSKTLKLDYSGIRLTDTTDIPTTSAQQLVNNNMEGSTGGSISGACMVGTDSGMLQSIYNSIKDLQTETRIENRHAKVAKKRLQGTVRKVAKSCTEIEAKSCSMDERMAAVEEDVDILKQQSATQDGQLTDIIWKLEISRTAREEIICTFWA</sequence>
<feature type="compositionally biased region" description="Low complexity" evidence="1">
    <location>
        <begin position="43"/>
        <end position="69"/>
    </location>
</feature>
<feature type="region of interest" description="Disordered" evidence="1">
    <location>
        <begin position="1"/>
        <end position="100"/>
    </location>
</feature>
<accession>A0AAV7M4Y4</accession>
<evidence type="ECO:0000313" key="2">
    <source>
        <dbReference type="EMBL" id="KAJ1098243.1"/>
    </source>
</evidence>
<feature type="compositionally biased region" description="Polar residues" evidence="1">
    <location>
        <begin position="89"/>
        <end position="100"/>
    </location>
</feature>
<keyword evidence="3" id="KW-1185">Reference proteome</keyword>
<dbReference type="AlphaFoldDB" id="A0AAV7M4Y4"/>
<dbReference type="Proteomes" id="UP001066276">
    <property type="component" value="Chromosome 10"/>
</dbReference>
<evidence type="ECO:0000256" key="1">
    <source>
        <dbReference type="SAM" id="MobiDB-lite"/>
    </source>
</evidence>
<proteinExistence type="predicted"/>
<reference evidence="2" key="1">
    <citation type="journal article" date="2022" name="bioRxiv">
        <title>Sequencing and chromosome-scale assembly of the giantPleurodeles waltlgenome.</title>
        <authorList>
            <person name="Brown T."/>
            <person name="Elewa A."/>
            <person name="Iarovenko S."/>
            <person name="Subramanian E."/>
            <person name="Araus A.J."/>
            <person name="Petzold A."/>
            <person name="Susuki M."/>
            <person name="Suzuki K.-i.T."/>
            <person name="Hayashi T."/>
            <person name="Toyoda A."/>
            <person name="Oliveira C."/>
            <person name="Osipova E."/>
            <person name="Leigh N.D."/>
            <person name="Simon A."/>
            <person name="Yun M.H."/>
        </authorList>
    </citation>
    <scope>NUCLEOTIDE SEQUENCE</scope>
    <source>
        <strain evidence="2">20211129_DDA</strain>
        <tissue evidence="2">Liver</tissue>
    </source>
</reference>
<feature type="compositionally biased region" description="Basic and acidic residues" evidence="1">
    <location>
        <begin position="12"/>
        <end position="32"/>
    </location>
</feature>
<evidence type="ECO:0000313" key="3">
    <source>
        <dbReference type="Proteomes" id="UP001066276"/>
    </source>
</evidence>
<dbReference type="EMBL" id="JANPWB010000014">
    <property type="protein sequence ID" value="KAJ1098243.1"/>
    <property type="molecule type" value="Genomic_DNA"/>
</dbReference>
<protein>
    <submittedName>
        <fullName evidence="2">Uncharacterized protein</fullName>
    </submittedName>
</protein>
<name>A0AAV7M4Y4_PLEWA</name>
<organism evidence="2 3">
    <name type="scientific">Pleurodeles waltl</name>
    <name type="common">Iberian ribbed newt</name>
    <dbReference type="NCBI Taxonomy" id="8319"/>
    <lineage>
        <taxon>Eukaryota</taxon>
        <taxon>Metazoa</taxon>
        <taxon>Chordata</taxon>
        <taxon>Craniata</taxon>
        <taxon>Vertebrata</taxon>
        <taxon>Euteleostomi</taxon>
        <taxon>Amphibia</taxon>
        <taxon>Batrachia</taxon>
        <taxon>Caudata</taxon>
        <taxon>Salamandroidea</taxon>
        <taxon>Salamandridae</taxon>
        <taxon>Pleurodelinae</taxon>
        <taxon>Pleurodeles</taxon>
    </lineage>
</organism>